<name>A0AAD7IIF8_9AGAR</name>
<dbReference type="EMBL" id="JARJLG010000114">
    <property type="protein sequence ID" value="KAJ7743043.1"/>
    <property type="molecule type" value="Genomic_DNA"/>
</dbReference>
<protein>
    <submittedName>
        <fullName evidence="1">Uncharacterized protein</fullName>
    </submittedName>
</protein>
<comment type="caution">
    <text evidence="1">The sequence shown here is derived from an EMBL/GenBank/DDBJ whole genome shotgun (WGS) entry which is preliminary data.</text>
</comment>
<sequence>MSSTKASCFIGIHKAPPNLSRTEFEAKVDTLGDAIAALPVAQRNLLKLDIISQNTEMDKHMHAVGLPVPSPTVVISSGVYLPPVQMLKDPALQKLLAESDDFGFRKGATAFAADIITKIDAPGVTPGTSVICVYNRPPHLSTEQFGQQMEDLMDKITVQPIRDRFSNYSLWLQNDAVDKHLQALGYPAPEPLLVVRAEAEIFEHSEVGRLLLDAIRESDNPARRHQDQQLLSEDIFPTENWGGGELTTLGFHRPQDMMSAKRPRIQSEHHGVACTFGQVHF</sequence>
<dbReference type="Proteomes" id="UP001215280">
    <property type="component" value="Unassembled WGS sequence"/>
</dbReference>
<evidence type="ECO:0000313" key="2">
    <source>
        <dbReference type="Proteomes" id="UP001215280"/>
    </source>
</evidence>
<proteinExistence type="predicted"/>
<keyword evidence="2" id="KW-1185">Reference proteome</keyword>
<evidence type="ECO:0000313" key="1">
    <source>
        <dbReference type="EMBL" id="KAJ7743043.1"/>
    </source>
</evidence>
<organism evidence="1 2">
    <name type="scientific">Mycena maculata</name>
    <dbReference type="NCBI Taxonomy" id="230809"/>
    <lineage>
        <taxon>Eukaryota</taxon>
        <taxon>Fungi</taxon>
        <taxon>Dikarya</taxon>
        <taxon>Basidiomycota</taxon>
        <taxon>Agaricomycotina</taxon>
        <taxon>Agaricomycetes</taxon>
        <taxon>Agaricomycetidae</taxon>
        <taxon>Agaricales</taxon>
        <taxon>Marasmiineae</taxon>
        <taxon>Mycenaceae</taxon>
        <taxon>Mycena</taxon>
    </lineage>
</organism>
<reference evidence="1" key="1">
    <citation type="submission" date="2023-03" db="EMBL/GenBank/DDBJ databases">
        <title>Massive genome expansion in bonnet fungi (Mycena s.s.) driven by repeated elements and novel gene families across ecological guilds.</title>
        <authorList>
            <consortium name="Lawrence Berkeley National Laboratory"/>
            <person name="Harder C.B."/>
            <person name="Miyauchi S."/>
            <person name="Viragh M."/>
            <person name="Kuo A."/>
            <person name="Thoen E."/>
            <person name="Andreopoulos B."/>
            <person name="Lu D."/>
            <person name="Skrede I."/>
            <person name="Drula E."/>
            <person name="Henrissat B."/>
            <person name="Morin E."/>
            <person name="Kohler A."/>
            <person name="Barry K."/>
            <person name="LaButti K."/>
            <person name="Morin E."/>
            <person name="Salamov A."/>
            <person name="Lipzen A."/>
            <person name="Mereny Z."/>
            <person name="Hegedus B."/>
            <person name="Baldrian P."/>
            <person name="Stursova M."/>
            <person name="Weitz H."/>
            <person name="Taylor A."/>
            <person name="Grigoriev I.V."/>
            <person name="Nagy L.G."/>
            <person name="Martin F."/>
            <person name="Kauserud H."/>
        </authorList>
    </citation>
    <scope>NUCLEOTIDE SEQUENCE</scope>
    <source>
        <strain evidence="1">CBHHK188m</strain>
    </source>
</reference>
<gene>
    <name evidence="1" type="ORF">DFH07DRAFT_777534</name>
</gene>
<dbReference type="AlphaFoldDB" id="A0AAD7IIF8"/>
<accession>A0AAD7IIF8</accession>